<evidence type="ECO:0000313" key="3">
    <source>
        <dbReference type="Proteomes" id="UP000585614"/>
    </source>
</evidence>
<reference evidence="2 3" key="1">
    <citation type="journal article" date="2020" name="Nature">
        <title>Six reference-quality genomes reveal evolution of bat adaptations.</title>
        <authorList>
            <person name="Jebb D."/>
            <person name="Huang Z."/>
            <person name="Pippel M."/>
            <person name="Hughes G.M."/>
            <person name="Lavrichenko K."/>
            <person name="Devanna P."/>
            <person name="Winkler S."/>
            <person name="Jermiin L.S."/>
            <person name="Skirmuntt E.C."/>
            <person name="Katzourakis A."/>
            <person name="Burkitt-Gray L."/>
            <person name="Ray D.A."/>
            <person name="Sullivan K.A.M."/>
            <person name="Roscito J.G."/>
            <person name="Kirilenko B.M."/>
            <person name="Davalos L.M."/>
            <person name="Corthals A.P."/>
            <person name="Power M.L."/>
            <person name="Jones G."/>
            <person name="Ransome R.D."/>
            <person name="Dechmann D.K.N."/>
            <person name="Locatelli A.G."/>
            <person name="Puechmaille S.J."/>
            <person name="Fedrigo O."/>
            <person name="Jarvis E.D."/>
            <person name="Hiller M."/>
            <person name="Vernes S.C."/>
            <person name="Myers E.W."/>
            <person name="Teeling E.C."/>
        </authorList>
    </citation>
    <scope>NUCLEOTIDE SEQUENCE [LARGE SCALE GENOMIC DNA]</scope>
    <source>
        <strain evidence="2">MRhiFer1</strain>
        <tissue evidence="2">Lung</tissue>
    </source>
</reference>
<comment type="caution">
    <text evidence="2">The sequence shown here is derived from an EMBL/GenBank/DDBJ whole genome shotgun (WGS) entry which is preliminary data.</text>
</comment>
<proteinExistence type="predicted"/>
<evidence type="ECO:0000256" key="1">
    <source>
        <dbReference type="SAM" id="MobiDB-lite"/>
    </source>
</evidence>
<protein>
    <submittedName>
        <fullName evidence="2">Uncharacterized protein</fullName>
    </submittedName>
</protein>
<dbReference type="AlphaFoldDB" id="A0A7J7VE98"/>
<name>A0A7J7VE98_RHIFE</name>
<dbReference type="EMBL" id="JACAGC010000013">
    <property type="protein sequence ID" value="KAF6323348.1"/>
    <property type="molecule type" value="Genomic_DNA"/>
</dbReference>
<accession>A0A7J7VE98</accession>
<feature type="region of interest" description="Disordered" evidence="1">
    <location>
        <begin position="110"/>
        <end position="130"/>
    </location>
</feature>
<sequence length="130" mass="13722">MRTFGFPEEGAGARKREATSLTWPGCDDRQAHISVARDHRAACSPRLSGPPVGCWCCGGRGPFLLTLLPRAPWAGRGSRTGACSSATTWGTRRGVQAAVDLPFGWWSTVGPGRKDPGSVSPDLGSQHSCS</sequence>
<gene>
    <name evidence="2" type="ORF">mRhiFer1_008331</name>
</gene>
<organism evidence="2 3">
    <name type="scientific">Rhinolophus ferrumequinum</name>
    <name type="common">Greater horseshoe bat</name>
    <dbReference type="NCBI Taxonomy" id="59479"/>
    <lineage>
        <taxon>Eukaryota</taxon>
        <taxon>Metazoa</taxon>
        <taxon>Chordata</taxon>
        <taxon>Craniata</taxon>
        <taxon>Vertebrata</taxon>
        <taxon>Euteleostomi</taxon>
        <taxon>Mammalia</taxon>
        <taxon>Eutheria</taxon>
        <taxon>Laurasiatheria</taxon>
        <taxon>Chiroptera</taxon>
        <taxon>Yinpterochiroptera</taxon>
        <taxon>Rhinolophoidea</taxon>
        <taxon>Rhinolophidae</taxon>
        <taxon>Rhinolophinae</taxon>
        <taxon>Rhinolophus</taxon>
    </lineage>
</organism>
<evidence type="ECO:0000313" key="2">
    <source>
        <dbReference type="EMBL" id="KAF6323348.1"/>
    </source>
</evidence>
<dbReference type="Proteomes" id="UP000585614">
    <property type="component" value="Unassembled WGS sequence"/>
</dbReference>